<comment type="similarity">
    <text evidence="6">In the N-terminal section; belongs to the DHBP synthase family.</text>
</comment>
<evidence type="ECO:0000256" key="8">
    <source>
        <dbReference type="ARBA" id="ARBA00012153"/>
    </source>
</evidence>
<comment type="similarity">
    <text evidence="7">In the C-terminal section; belongs to the GTP cyclohydrolase II family.</text>
</comment>
<evidence type="ECO:0000313" key="17">
    <source>
        <dbReference type="Proteomes" id="UP000584642"/>
    </source>
</evidence>
<evidence type="ECO:0000256" key="5">
    <source>
        <dbReference type="ARBA" id="ARBA00004904"/>
    </source>
</evidence>
<dbReference type="Gene3D" id="3.40.50.10990">
    <property type="entry name" value="GTP cyclohydrolase II"/>
    <property type="match status" value="1"/>
</dbReference>
<evidence type="ECO:0000256" key="11">
    <source>
        <dbReference type="ARBA" id="ARBA00022723"/>
    </source>
</evidence>
<keyword evidence="10" id="KW-0686">Riboflavin biosynthesis</keyword>
<accession>A0ABX2TLL6</accession>
<evidence type="ECO:0000313" key="16">
    <source>
        <dbReference type="EMBL" id="NYZ23989.1"/>
    </source>
</evidence>
<dbReference type="Gene3D" id="3.90.870.10">
    <property type="entry name" value="DHBP synthase"/>
    <property type="match status" value="1"/>
</dbReference>
<organism evidence="16 17">
    <name type="scientific">Azospirillum oleiclasticum</name>
    <dbReference type="NCBI Taxonomy" id="2735135"/>
    <lineage>
        <taxon>Bacteria</taxon>
        <taxon>Pseudomonadati</taxon>
        <taxon>Pseudomonadota</taxon>
        <taxon>Alphaproteobacteria</taxon>
        <taxon>Rhodospirillales</taxon>
        <taxon>Azospirillaceae</taxon>
        <taxon>Azospirillum</taxon>
    </lineage>
</organism>
<evidence type="ECO:0000256" key="14">
    <source>
        <dbReference type="ARBA" id="ARBA00023239"/>
    </source>
</evidence>
<comment type="cofactor">
    <cofactor evidence="3">
        <name>Mg(2+)</name>
        <dbReference type="ChEBI" id="CHEBI:18420"/>
    </cofactor>
</comment>
<proteinExistence type="inferred from homology"/>
<keyword evidence="14" id="KW-0456">Lyase</keyword>
<dbReference type="InterPro" id="IPR000422">
    <property type="entry name" value="DHBP_synthase_RibB"/>
</dbReference>
<dbReference type="Pfam" id="PF00925">
    <property type="entry name" value="GTP_cyclohydro2"/>
    <property type="match status" value="1"/>
</dbReference>
<name>A0ABX2TLL6_9PROT</name>
<evidence type="ECO:0000256" key="4">
    <source>
        <dbReference type="ARBA" id="ARBA00002284"/>
    </source>
</evidence>
<evidence type="ECO:0000256" key="1">
    <source>
        <dbReference type="ARBA" id="ARBA00000141"/>
    </source>
</evidence>
<sequence>MSARRCSRRCFPVSDTLAPARPAPQPPLSPIADVLCDLAAGRMAILVNEGGGAFDGALVAAAARATPEVVNLMARHGRGLVCLALTAERVARLGLPLMPRRNASRQDTVFAVSIEARHGVSTGISAEDRARTIAVAIDPAADPADIVTPGHVFPLVARDGGVLAHPGQAEAAVDLAALAGLGPCGVVCTVMGDGGAVAEPEELAALARRLGLRMAGVADLVTHRRRTETLVRRVVERDLDSRHGGRFHLIVYRNIVDGVEHVALVKGAPGGADAVPVRVHSVNLLDDILGDRDYARGGQLHAAMTRMEREGRGVVVLIREAHNSSPSEHLRERELRRHDSGSNPRDLGIAAQILTELGIGRATLLTSHGQDAAALERYGVTVAACESV</sequence>
<gene>
    <name evidence="16" type="ORF">HND93_30165</name>
</gene>
<comment type="catalytic activity">
    <reaction evidence="1">
        <text>D-ribulose 5-phosphate = (2S)-2-hydroxy-3-oxobutyl phosphate + formate + H(+)</text>
        <dbReference type="Rhea" id="RHEA:18457"/>
        <dbReference type="ChEBI" id="CHEBI:15378"/>
        <dbReference type="ChEBI" id="CHEBI:15740"/>
        <dbReference type="ChEBI" id="CHEBI:58121"/>
        <dbReference type="ChEBI" id="CHEBI:58830"/>
        <dbReference type="EC" id="4.1.99.12"/>
    </reaction>
</comment>
<comment type="function">
    <text evidence="4">Catalyzes the conversion of D-ribulose 5-phosphate to formate and 3,4-dihydroxy-2-butanone 4-phosphate.</text>
</comment>
<dbReference type="SUPFAM" id="SSF55821">
    <property type="entry name" value="YrdC/RibB"/>
    <property type="match status" value="1"/>
</dbReference>
<dbReference type="EMBL" id="JABFDB010000033">
    <property type="protein sequence ID" value="NYZ23989.1"/>
    <property type="molecule type" value="Genomic_DNA"/>
</dbReference>
<evidence type="ECO:0000256" key="2">
    <source>
        <dbReference type="ARBA" id="ARBA00001936"/>
    </source>
</evidence>
<evidence type="ECO:0000256" key="12">
    <source>
        <dbReference type="ARBA" id="ARBA00022842"/>
    </source>
</evidence>
<keyword evidence="13" id="KW-0464">Manganese</keyword>
<dbReference type="PIRSF" id="PIRSF001259">
    <property type="entry name" value="RibA"/>
    <property type="match status" value="1"/>
</dbReference>
<evidence type="ECO:0000256" key="13">
    <source>
        <dbReference type="ARBA" id="ARBA00023211"/>
    </source>
</evidence>
<dbReference type="PANTHER" id="PTHR21327">
    <property type="entry name" value="GTP CYCLOHYDROLASE II-RELATED"/>
    <property type="match status" value="1"/>
</dbReference>
<evidence type="ECO:0000259" key="15">
    <source>
        <dbReference type="Pfam" id="PF00925"/>
    </source>
</evidence>
<comment type="pathway">
    <text evidence="5">Cofactor biosynthesis; riboflavin biosynthesis; 2-hydroxy-3-oxobutyl phosphate from D-ribulose 5-phosphate: step 1/1.</text>
</comment>
<comment type="cofactor">
    <cofactor evidence="2">
        <name>Mn(2+)</name>
        <dbReference type="ChEBI" id="CHEBI:29035"/>
    </cofactor>
</comment>
<protein>
    <recommendedName>
        <fullName evidence="9">3,4-dihydroxy-2-butanone 4-phosphate synthase</fullName>
        <ecNumber evidence="8">4.1.99.12</ecNumber>
    </recommendedName>
</protein>
<keyword evidence="12" id="KW-0460">Magnesium</keyword>
<keyword evidence="17" id="KW-1185">Reference proteome</keyword>
<comment type="caution">
    <text evidence="16">The sequence shown here is derived from an EMBL/GenBank/DDBJ whole genome shotgun (WGS) entry which is preliminary data.</text>
</comment>
<evidence type="ECO:0000256" key="10">
    <source>
        <dbReference type="ARBA" id="ARBA00022619"/>
    </source>
</evidence>
<dbReference type="InterPro" id="IPR036144">
    <property type="entry name" value="RibA-like_sf"/>
</dbReference>
<evidence type="ECO:0000256" key="9">
    <source>
        <dbReference type="ARBA" id="ARBA00018836"/>
    </source>
</evidence>
<keyword evidence="11" id="KW-0479">Metal-binding</keyword>
<feature type="domain" description="GTP cyclohydrolase II" evidence="15">
    <location>
        <begin position="233"/>
        <end position="383"/>
    </location>
</feature>
<reference evidence="16 17" key="1">
    <citation type="submission" date="2020-05" db="EMBL/GenBank/DDBJ databases">
        <title>Azospirillum oleiclasticum sp. nov, a nitrogen-fixing and heavy crude oil-emulsifying bacterium isolated from the crude oil of Yumen Oilfield.</title>
        <authorList>
            <person name="Wu D."/>
            <person name="Cai M."/>
            <person name="Zhang X."/>
        </authorList>
    </citation>
    <scope>NUCLEOTIDE SEQUENCE [LARGE SCALE GENOMIC DNA]</scope>
    <source>
        <strain evidence="16 17">ROY-1-1-2</strain>
    </source>
</reference>
<dbReference type="PANTHER" id="PTHR21327:SF34">
    <property type="entry name" value="3,4-DIHYDROXY-2-BUTANONE 4-PHOSPHATE SYNTHASE"/>
    <property type="match status" value="1"/>
</dbReference>
<dbReference type="SUPFAM" id="SSF142695">
    <property type="entry name" value="RibA-like"/>
    <property type="match status" value="1"/>
</dbReference>
<dbReference type="InterPro" id="IPR017945">
    <property type="entry name" value="DHBP_synth_RibB-like_a/b_dom"/>
</dbReference>
<evidence type="ECO:0000256" key="3">
    <source>
        <dbReference type="ARBA" id="ARBA00001946"/>
    </source>
</evidence>
<dbReference type="Pfam" id="PF00926">
    <property type="entry name" value="DHBP_synthase"/>
    <property type="match status" value="1"/>
</dbReference>
<dbReference type="InterPro" id="IPR032677">
    <property type="entry name" value="GTP_cyclohydro_II"/>
</dbReference>
<evidence type="ECO:0000256" key="6">
    <source>
        <dbReference type="ARBA" id="ARBA00005520"/>
    </source>
</evidence>
<dbReference type="Proteomes" id="UP000584642">
    <property type="component" value="Unassembled WGS sequence"/>
</dbReference>
<evidence type="ECO:0000256" key="7">
    <source>
        <dbReference type="ARBA" id="ARBA00008976"/>
    </source>
</evidence>
<dbReference type="EC" id="4.1.99.12" evidence="8"/>